<evidence type="ECO:0000256" key="9">
    <source>
        <dbReference type="SAM" id="SignalP"/>
    </source>
</evidence>
<dbReference type="InterPro" id="IPR008972">
    <property type="entry name" value="Cupredoxin"/>
</dbReference>
<comment type="similarity">
    <text evidence="6">Belongs to the ephrin family.</text>
</comment>
<dbReference type="PROSITE" id="PS51551">
    <property type="entry name" value="EPHRIN_RBD_2"/>
    <property type="match status" value="1"/>
</dbReference>
<dbReference type="PANTHER" id="PTHR11304:SF29">
    <property type="entry name" value="EPHRIN"/>
    <property type="match status" value="1"/>
</dbReference>
<keyword evidence="2 9" id="KW-0732">Signal</keyword>
<evidence type="ECO:0000313" key="11">
    <source>
        <dbReference type="EMBL" id="RMX58908.1"/>
    </source>
</evidence>
<organism evidence="11 12">
    <name type="scientific">Pocillopora damicornis</name>
    <name type="common">Cauliflower coral</name>
    <name type="synonym">Millepora damicornis</name>
    <dbReference type="NCBI Taxonomy" id="46731"/>
    <lineage>
        <taxon>Eukaryota</taxon>
        <taxon>Metazoa</taxon>
        <taxon>Cnidaria</taxon>
        <taxon>Anthozoa</taxon>
        <taxon>Hexacorallia</taxon>
        <taxon>Scleractinia</taxon>
        <taxon>Astrocoeniina</taxon>
        <taxon>Pocilloporidae</taxon>
        <taxon>Pocillopora</taxon>
    </lineage>
</organism>
<keyword evidence="12" id="KW-1185">Reference proteome</keyword>
<evidence type="ECO:0000256" key="2">
    <source>
        <dbReference type="ARBA" id="ARBA00022729"/>
    </source>
</evidence>
<dbReference type="GO" id="GO:0046875">
    <property type="term" value="F:ephrin receptor binding"/>
    <property type="evidence" value="ECO:0007669"/>
    <property type="project" value="TreeGrafter"/>
</dbReference>
<feature type="domain" description="Ephrin RBD" evidence="10">
    <location>
        <begin position="25"/>
        <end position="168"/>
    </location>
</feature>
<dbReference type="OrthoDB" id="5968782at2759"/>
<evidence type="ECO:0000256" key="8">
    <source>
        <dbReference type="SAM" id="Phobius"/>
    </source>
</evidence>
<dbReference type="PANTHER" id="PTHR11304">
    <property type="entry name" value="EPHRIN"/>
    <property type="match status" value="1"/>
</dbReference>
<dbReference type="SUPFAM" id="SSF49503">
    <property type="entry name" value="Cupredoxins"/>
    <property type="match status" value="1"/>
</dbReference>
<dbReference type="Gene3D" id="2.60.40.420">
    <property type="entry name" value="Cupredoxins - blue copper proteins"/>
    <property type="match status" value="1"/>
</dbReference>
<evidence type="ECO:0000256" key="4">
    <source>
        <dbReference type="ARBA" id="ARBA00023157"/>
    </source>
</evidence>
<dbReference type="GO" id="GO:0007411">
    <property type="term" value="P:axon guidance"/>
    <property type="evidence" value="ECO:0007669"/>
    <property type="project" value="TreeGrafter"/>
</dbReference>
<dbReference type="EMBL" id="RCHS01000424">
    <property type="protein sequence ID" value="RMX58908.1"/>
    <property type="molecule type" value="Genomic_DNA"/>
</dbReference>
<proteinExistence type="inferred from homology"/>
<keyword evidence="5" id="KW-0325">Glycoprotein</keyword>
<dbReference type="CDD" id="cd02675">
    <property type="entry name" value="Ephrin_ectodomain"/>
    <property type="match status" value="1"/>
</dbReference>
<dbReference type="AlphaFoldDB" id="A0A3M6V028"/>
<feature type="transmembrane region" description="Helical" evidence="8">
    <location>
        <begin position="334"/>
        <end position="357"/>
    </location>
</feature>
<dbReference type="InterPro" id="IPR001799">
    <property type="entry name" value="Ephrin_RBD"/>
</dbReference>
<evidence type="ECO:0000256" key="7">
    <source>
        <dbReference type="SAM" id="MobiDB-lite"/>
    </source>
</evidence>
<feature type="region of interest" description="Disordered" evidence="7">
    <location>
        <begin position="180"/>
        <end position="249"/>
    </location>
</feature>
<dbReference type="GO" id="GO:0048013">
    <property type="term" value="P:ephrin receptor signaling pathway"/>
    <property type="evidence" value="ECO:0007669"/>
    <property type="project" value="TreeGrafter"/>
</dbReference>
<keyword evidence="8" id="KW-0812">Transmembrane</keyword>
<feature type="chain" id="PRO_5017921092" description="Ephrin RBD domain-containing protein" evidence="9">
    <location>
        <begin position="25"/>
        <end position="410"/>
    </location>
</feature>
<keyword evidence="8" id="KW-1133">Transmembrane helix</keyword>
<evidence type="ECO:0000313" key="12">
    <source>
        <dbReference type="Proteomes" id="UP000275408"/>
    </source>
</evidence>
<dbReference type="Proteomes" id="UP000275408">
    <property type="component" value="Unassembled WGS sequence"/>
</dbReference>
<comment type="subcellular location">
    <subcellularLocation>
        <location evidence="1">Membrane</location>
    </subcellularLocation>
</comment>
<sequence>MPRRTYSFLLLLAQIVALFDVLKGAVYPSIHWSPQNPLFGNGDSVLNVLPMSKLHIVCPNPSTILKKVRDNTPKDKLYENVWIVSRDNYDSCSTDSSKGSRLLLRCTTPLALKYYTLVFQRFSAVSSQVFNPGREYYLIATSDGTQGSIDSRSGGNCKHNKMKLRIYVCKNTKDPRCNRKPTTTAIKAPTTSTTTLKSTIPSTATSSTTTFQTTNSTTTNAPTEKVTLSTRTTSTSESSTRTKAAEELATTTDADVVGRPVNAELSSPIKPGKRQGSPISASLPSFVARNITFRLLVRMSQYLNCNELPSDCCHDAIIPKKIDRMRSVQMVRQLNWTIMIPLMACLLLSIMVNIILFCRLKKRKQGYDLEERKPKMIEATSVKHQEKDRIEPRVERTWLLCRRSADVTDV</sequence>
<comment type="caution">
    <text evidence="11">The sequence shown here is derived from an EMBL/GenBank/DDBJ whole genome shotgun (WGS) entry which is preliminary data.</text>
</comment>
<evidence type="ECO:0000256" key="1">
    <source>
        <dbReference type="ARBA" id="ARBA00004370"/>
    </source>
</evidence>
<dbReference type="InterPro" id="IPR031328">
    <property type="entry name" value="Ephrin"/>
</dbReference>
<evidence type="ECO:0000256" key="3">
    <source>
        <dbReference type="ARBA" id="ARBA00023136"/>
    </source>
</evidence>
<accession>A0A3M6V028</accession>
<protein>
    <recommendedName>
        <fullName evidence="10">Ephrin RBD domain-containing protein</fullName>
    </recommendedName>
</protein>
<comment type="caution">
    <text evidence="6">Lacks conserved residue(s) required for the propagation of feature annotation.</text>
</comment>
<dbReference type="STRING" id="46731.A0A3M6V028"/>
<reference evidence="11 12" key="1">
    <citation type="journal article" date="2018" name="Sci. Rep.">
        <title>Comparative analysis of the Pocillopora damicornis genome highlights role of immune system in coral evolution.</title>
        <authorList>
            <person name="Cunning R."/>
            <person name="Bay R.A."/>
            <person name="Gillette P."/>
            <person name="Baker A.C."/>
            <person name="Traylor-Knowles N."/>
        </authorList>
    </citation>
    <scope>NUCLEOTIDE SEQUENCE [LARGE SCALE GENOMIC DNA]</scope>
    <source>
        <strain evidence="11">RSMAS</strain>
        <tissue evidence="11">Whole animal</tissue>
    </source>
</reference>
<evidence type="ECO:0000256" key="6">
    <source>
        <dbReference type="PROSITE-ProRule" id="PRU00884"/>
    </source>
</evidence>
<gene>
    <name evidence="11" type="ORF">pdam_00016334</name>
</gene>
<evidence type="ECO:0000256" key="5">
    <source>
        <dbReference type="ARBA" id="ARBA00023180"/>
    </source>
</evidence>
<dbReference type="GO" id="GO:0005886">
    <property type="term" value="C:plasma membrane"/>
    <property type="evidence" value="ECO:0007669"/>
    <property type="project" value="TreeGrafter"/>
</dbReference>
<name>A0A3M6V028_POCDA</name>
<keyword evidence="3 8" id="KW-0472">Membrane</keyword>
<evidence type="ECO:0000259" key="10">
    <source>
        <dbReference type="PROSITE" id="PS51551"/>
    </source>
</evidence>
<dbReference type="Pfam" id="PF00812">
    <property type="entry name" value="Ephrin"/>
    <property type="match status" value="1"/>
</dbReference>
<feature type="signal peptide" evidence="9">
    <location>
        <begin position="1"/>
        <end position="24"/>
    </location>
</feature>
<keyword evidence="4" id="KW-1015">Disulfide bond</keyword>